<dbReference type="RefSeq" id="WP_128779145.1">
    <property type="nucleotide sequence ID" value="NZ_RYFI01000024.1"/>
</dbReference>
<accession>A0A4Q0M6Y5</accession>
<sequence>MPATGADAGPLFARPLCVSCRRCGRKRVFGSTSVEARQLESETLSRLVCRHCGARDATAVRLSDDREAARWLKDR</sequence>
<comment type="caution">
    <text evidence="1">The sequence shown here is derived from an EMBL/GenBank/DDBJ whole genome shotgun (WGS) entry which is preliminary data.</text>
</comment>
<organism evidence="1 2">
    <name type="scientific">Hansschlegelia zhihuaiae</name>
    <dbReference type="NCBI Taxonomy" id="405005"/>
    <lineage>
        <taxon>Bacteria</taxon>
        <taxon>Pseudomonadati</taxon>
        <taxon>Pseudomonadota</taxon>
        <taxon>Alphaproteobacteria</taxon>
        <taxon>Hyphomicrobiales</taxon>
        <taxon>Methylopilaceae</taxon>
        <taxon>Hansschlegelia</taxon>
    </lineage>
</organism>
<keyword evidence="2" id="KW-1185">Reference proteome</keyword>
<protein>
    <submittedName>
        <fullName evidence="1">Uncharacterized protein</fullName>
    </submittedName>
</protein>
<evidence type="ECO:0000313" key="1">
    <source>
        <dbReference type="EMBL" id="RXF68764.1"/>
    </source>
</evidence>
<dbReference type="EMBL" id="RYFI01000024">
    <property type="protein sequence ID" value="RXF68764.1"/>
    <property type="molecule type" value="Genomic_DNA"/>
</dbReference>
<proteinExistence type="predicted"/>
<dbReference type="Proteomes" id="UP000289708">
    <property type="component" value="Unassembled WGS sequence"/>
</dbReference>
<name>A0A4Q0M6Y5_9HYPH</name>
<gene>
    <name evidence="1" type="ORF">EK403_19585</name>
</gene>
<reference evidence="1 2" key="1">
    <citation type="submission" date="2018-12" db="EMBL/GenBank/DDBJ databases">
        <title>bacterium Hansschlegelia zhihuaiae S113.</title>
        <authorList>
            <person name="He J."/>
        </authorList>
    </citation>
    <scope>NUCLEOTIDE SEQUENCE [LARGE SCALE GENOMIC DNA]</scope>
    <source>
        <strain evidence="1 2">S 113</strain>
    </source>
</reference>
<evidence type="ECO:0000313" key="2">
    <source>
        <dbReference type="Proteomes" id="UP000289708"/>
    </source>
</evidence>
<dbReference type="AlphaFoldDB" id="A0A4Q0M6Y5"/>